<name>T1GFL8_MEGSC</name>
<dbReference type="STRING" id="36166.T1GFL8"/>
<keyword evidence="2" id="KW-1185">Reference proteome</keyword>
<dbReference type="EnsemblMetazoa" id="MESCA002162-RA">
    <property type="protein sequence ID" value="MESCA002162-PA"/>
    <property type="gene ID" value="MESCA002162"/>
</dbReference>
<dbReference type="AlphaFoldDB" id="T1GFL8"/>
<reference evidence="2" key="1">
    <citation type="submission" date="2013-02" db="EMBL/GenBank/DDBJ databases">
        <authorList>
            <person name="Hughes D."/>
        </authorList>
    </citation>
    <scope>NUCLEOTIDE SEQUENCE</scope>
    <source>
        <strain>Durham</strain>
        <strain evidence="2">NC isolate 2 -- Noor lab</strain>
    </source>
</reference>
<evidence type="ECO:0000313" key="2">
    <source>
        <dbReference type="Proteomes" id="UP000015102"/>
    </source>
</evidence>
<dbReference type="EMBL" id="CAQQ02184948">
    <property type="status" value="NOT_ANNOTATED_CDS"/>
    <property type="molecule type" value="Genomic_DNA"/>
</dbReference>
<reference evidence="1" key="2">
    <citation type="submission" date="2015-06" db="UniProtKB">
        <authorList>
            <consortium name="EnsemblMetazoa"/>
        </authorList>
    </citation>
    <scope>IDENTIFICATION</scope>
</reference>
<proteinExistence type="predicted"/>
<evidence type="ECO:0000313" key="1">
    <source>
        <dbReference type="EnsemblMetazoa" id="MESCA002162-PA"/>
    </source>
</evidence>
<dbReference type="HOGENOM" id="CLU_1143691_0_0_1"/>
<protein>
    <submittedName>
        <fullName evidence="1">Uncharacterized protein</fullName>
    </submittedName>
</protein>
<sequence>MNDIVRYEKGQPVQLNEITKSDSSSSSTAEEQILCTHDGVLLRNASAEYILDQDMNNSGSLSLMELQSNKRMFFEWRPNDSIVITDDDYCDDHDQEWSIVDKIQKRSRTTSECRIFNCEKSVSPNPKPKCIRVDIEHLRSIELTSKGRCVRFKRKSGDLHSEYFFQHGNADIFIKALQSFHIIEGIQGNRSEYPIINSEPQKLIKTFAMLELDEIKNSQVHVSRIFSNPIADFLLRLGAEQLG</sequence>
<dbReference type="Proteomes" id="UP000015102">
    <property type="component" value="Unassembled WGS sequence"/>
</dbReference>
<organism evidence="1 2">
    <name type="scientific">Megaselia scalaris</name>
    <name type="common">Humpbacked fly</name>
    <name type="synonym">Phora scalaris</name>
    <dbReference type="NCBI Taxonomy" id="36166"/>
    <lineage>
        <taxon>Eukaryota</taxon>
        <taxon>Metazoa</taxon>
        <taxon>Ecdysozoa</taxon>
        <taxon>Arthropoda</taxon>
        <taxon>Hexapoda</taxon>
        <taxon>Insecta</taxon>
        <taxon>Pterygota</taxon>
        <taxon>Neoptera</taxon>
        <taxon>Endopterygota</taxon>
        <taxon>Diptera</taxon>
        <taxon>Brachycera</taxon>
        <taxon>Muscomorpha</taxon>
        <taxon>Platypezoidea</taxon>
        <taxon>Phoridae</taxon>
        <taxon>Megaseliini</taxon>
        <taxon>Megaselia</taxon>
    </lineage>
</organism>
<accession>T1GFL8</accession>